<dbReference type="AlphaFoldDB" id="A0A937X1W4"/>
<accession>A0A937X1W4</accession>
<sequence>MPYGPPVLCGRRDELREHLASRGIYTVIHWELPEDVMRRGFPDSWWIYDRTLTLPIDHRYSVADMEKIAAAVSAFKP</sequence>
<dbReference type="Proteomes" id="UP000703893">
    <property type="component" value="Unassembled WGS sequence"/>
</dbReference>
<evidence type="ECO:0000313" key="1">
    <source>
        <dbReference type="EMBL" id="MBM3274373.1"/>
    </source>
</evidence>
<reference evidence="1 2" key="1">
    <citation type="submission" date="2019-03" db="EMBL/GenBank/DDBJ databases">
        <title>Lake Tanganyika Metagenome-Assembled Genomes (MAGs).</title>
        <authorList>
            <person name="Tran P."/>
        </authorList>
    </citation>
    <scope>NUCLEOTIDE SEQUENCE [LARGE SCALE GENOMIC DNA]</scope>
    <source>
        <strain evidence="1">K_DeepCast_65m_m2_236</strain>
    </source>
</reference>
<name>A0A937X1W4_9BACT</name>
<gene>
    <name evidence="1" type="ORF">FJZ00_04430</name>
</gene>
<dbReference type="InterPro" id="IPR015422">
    <property type="entry name" value="PyrdxlP-dep_Trfase_small"/>
</dbReference>
<comment type="caution">
    <text evidence="1">The sequence shown here is derived from an EMBL/GenBank/DDBJ whole genome shotgun (WGS) entry which is preliminary data.</text>
</comment>
<dbReference type="EMBL" id="VGJX01000195">
    <property type="protein sequence ID" value="MBM3274373.1"/>
    <property type="molecule type" value="Genomic_DNA"/>
</dbReference>
<evidence type="ECO:0000313" key="2">
    <source>
        <dbReference type="Proteomes" id="UP000703893"/>
    </source>
</evidence>
<dbReference type="Gene3D" id="3.90.1150.10">
    <property type="entry name" value="Aspartate Aminotransferase, domain 1"/>
    <property type="match status" value="1"/>
</dbReference>
<evidence type="ECO:0008006" key="3">
    <source>
        <dbReference type="Google" id="ProtNLM"/>
    </source>
</evidence>
<dbReference type="SUPFAM" id="SSF53383">
    <property type="entry name" value="PLP-dependent transferases"/>
    <property type="match status" value="1"/>
</dbReference>
<organism evidence="1 2">
    <name type="scientific">Candidatus Tanganyikabacteria bacterium</name>
    <dbReference type="NCBI Taxonomy" id="2961651"/>
    <lineage>
        <taxon>Bacteria</taxon>
        <taxon>Bacillati</taxon>
        <taxon>Candidatus Sericytochromatia</taxon>
        <taxon>Candidatus Tanganyikabacteria</taxon>
    </lineage>
</organism>
<dbReference type="InterPro" id="IPR015424">
    <property type="entry name" value="PyrdxlP-dep_Trfase"/>
</dbReference>
<proteinExistence type="predicted"/>
<protein>
    <recommendedName>
        <fullName evidence="3">DegT/DnrJ/EryC1/StrS aminotransferase family protein</fullName>
    </recommendedName>
</protein>